<dbReference type="Gene3D" id="6.10.20.60">
    <property type="entry name" value="PHD finger protein 12"/>
    <property type="match status" value="1"/>
</dbReference>
<organism evidence="20 21">
    <name type="scientific">Plakobranchus ocellatus</name>
    <dbReference type="NCBI Taxonomy" id="259542"/>
    <lineage>
        <taxon>Eukaryota</taxon>
        <taxon>Metazoa</taxon>
        <taxon>Spiralia</taxon>
        <taxon>Lophotrochozoa</taxon>
        <taxon>Mollusca</taxon>
        <taxon>Gastropoda</taxon>
        <taxon>Heterobranchia</taxon>
        <taxon>Euthyneura</taxon>
        <taxon>Panpulmonata</taxon>
        <taxon>Sacoglossa</taxon>
        <taxon>Placobranchoidea</taxon>
        <taxon>Plakobranchidae</taxon>
        <taxon>Plakobranchus</taxon>
    </lineage>
</organism>
<evidence type="ECO:0000256" key="4">
    <source>
        <dbReference type="ARBA" id="ARBA00022553"/>
    </source>
</evidence>
<dbReference type="Proteomes" id="UP000735302">
    <property type="component" value="Unassembled WGS sequence"/>
</dbReference>
<dbReference type="EMBL" id="BLXT01007857">
    <property type="protein sequence ID" value="GFO43226.1"/>
    <property type="molecule type" value="Genomic_DNA"/>
</dbReference>
<dbReference type="FunFam" id="3.30.40.10:FF:000164">
    <property type="entry name" value="PHD finger protein 12"/>
    <property type="match status" value="1"/>
</dbReference>
<proteinExistence type="predicted"/>
<evidence type="ECO:0000256" key="17">
    <source>
        <dbReference type="SAM" id="MobiDB-lite"/>
    </source>
</evidence>
<evidence type="ECO:0000313" key="20">
    <source>
        <dbReference type="EMBL" id="GFO43226.1"/>
    </source>
</evidence>
<keyword evidence="10" id="KW-0805">Transcription regulation</keyword>
<dbReference type="PROSITE" id="PS50016">
    <property type="entry name" value="ZF_PHD_2"/>
    <property type="match status" value="2"/>
</dbReference>
<name>A0AAV4DGD8_9GAST</name>
<evidence type="ECO:0000256" key="1">
    <source>
        <dbReference type="ARBA" id="ARBA00004123"/>
    </source>
</evidence>
<comment type="subunit">
    <text evidence="13">Component of SIN3 complexes. Interacts with SIN3A in a complex composed of HDAC1, SAP30 and SIN3A. Component of the SIN3B complex, which includes SIN3B, HDAC2 or HDAC1, PHF12 and MORF4L1; interacts directly with all subunits. Interacts with TLE5.</text>
</comment>
<dbReference type="Gene3D" id="3.30.40.10">
    <property type="entry name" value="Zinc/RING finger domain, C3HC4 (zinc finger)"/>
    <property type="match status" value="2"/>
</dbReference>
<keyword evidence="3" id="KW-1017">Isopeptide bond</keyword>
<dbReference type="InterPro" id="IPR000253">
    <property type="entry name" value="FHA_dom"/>
</dbReference>
<feature type="compositionally biased region" description="Low complexity" evidence="17">
    <location>
        <begin position="436"/>
        <end position="449"/>
    </location>
</feature>
<sequence length="1119" mass="121077">MSNAELWDLDTSGGIMEQIQQLVAPPISSEGQRRSRRRREREVYRRPGRAVNHDCCDSCKEGGDLLCCDRCPAAFHLLCHDPPLSEEGLPTGEWLCHKCKTTPQERSTVVIQVKDDDSESTSSRSSSKSYRGKRQVHTTGTETESEHPLKTLAKAARYMNPMQFDVGKEISCNVPLPGSSKRMYGKAVRNQPKKQAHELDNGLVPLPAKTCFSCNKSCRVAPLIQCDYCPLLFHLDCLNPPLTSLPQGRWMCPNHVEHFLDSNLLKSQSLTERLRLWDRYTNLVDSHTVKLDFLNKIHRKHPMFRFKRKLPPRPTIAVPPAIKDFYQNPTVLLPDPPRPGPPTTNPITDLPGNRGTYVASLDEQEEWLSGVVSMQASIAKYLAQKQIQKSSDGLRFSDLAHAIGKPTASVAPVMQKEPESSLAGLTLPSEDGQKCSPSLSSSSSSSSSSTNTAIESPDCDTNTKQQISTAGPHINGDQRPLCNNSSNTTSSDTKMNSGSRTLDTPVRGAVSLLPSNLNNINNSNCATISGGSNFSALNGDIDMDMDSQSAGSNNTQGYLPSVVRGRSNSVDSIPSPHTPGGGGMSIWVDGENVNLNGGSKSILNTFNKNPVTSKTLVGKPQTATVILPNNKNLLTSTASNHVQRGSLINPSSRAQPISAQLTPSTISKGSNLPAGGATNHANKTNAMNNIIGSSPTIANLNSMLQQWIEGNAVDGEFSKIDEQLTQILAWQRLQQLMPSSKSIAPHSSNVSSVSAAVLNSSSLASGKKGLLNVYLSQQSSSEVRSRAVLCPLSGKGQAIPMPYRSLSLGTGSSEVRSRAVLCPLSGKGQAIPMPYRSLSLGTGADMDVKLSDYGFCNFISGHHATIFYDEMSRHFELLNYSEHGTTVDNVLYSCDFSDKPATTPQPSTLVAAVRGIINRGSGTSGKSGSNSKTKVKPEVSEDDGDVEESRNMFDNKPRMSARAHEASKPCNCKVSSSSLIGGSGAGWEGTALLHHGSYVKVGCLQFVFSIVDHAPEKPRKDNFSISASSAHTITETLAPQSNHHHQHHHHLHFNNIKQHPQQQQNSSSLSIYTGPSTSASKFSNMPLLSTSQYLHNQPQPQQHQPMSLLKTHLKSSGPP</sequence>
<dbReference type="SUPFAM" id="SSF57903">
    <property type="entry name" value="FYVE/PHD zinc finger"/>
    <property type="match status" value="2"/>
</dbReference>
<keyword evidence="21" id="KW-1185">Reference proteome</keyword>
<dbReference type="InterPro" id="IPR011011">
    <property type="entry name" value="Znf_FYVE_PHD"/>
</dbReference>
<dbReference type="PANTHER" id="PTHR46309:SF1">
    <property type="entry name" value="PHD FINGER PROTEIN 12"/>
    <property type="match status" value="1"/>
</dbReference>
<keyword evidence="12" id="KW-0539">Nucleus</keyword>
<comment type="subcellular location">
    <subcellularLocation>
        <location evidence="1">Nucleus</location>
    </subcellularLocation>
</comment>
<keyword evidence="2" id="KW-0678">Repressor</keyword>
<evidence type="ECO:0000256" key="9">
    <source>
        <dbReference type="ARBA" id="ARBA00022843"/>
    </source>
</evidence>
<feature type="compositionally biased region" description="Low complexity" evidence="17">
    <location>
        <begin position="920"/>
        <end position="932"/>
    </location>
</feature>
<dbReference type="InterPro" id="IPR008984">
    <property type="entry name" value="SMAD_FHA_dom_sf"/>
</dbReference>
<feature type="domain" description="PHD-type" evidence="19">
    <location>
        <begin position="208"/>
        <end position="258"/>
    </location>
</feature>
<evidence type="ECO:0000256" key="8">
    <source>
        <dbReference type="ARBA" id="ARBA00022833"/>
    </source>
</evidence>
<dbReference type="InterPro" id="IPR038098">
    <property type="entry name" value="PHF12_MRG-bd_sf"/>
</dbReference>
<feature type="compositionally biased region" description="Pro residues" evidence="17">
    <location>
        <begin position="334"/>
        <end position="344"/>
    </location>
</feature>
<feature type="region of interest" description="Disordered" evidence="17">
    <location>
        <begin position="1057"/>
        <end position="1077"/>
    </location>
</feature>
<dbReference type="SUPFAM" id="SSF49879">
    <property type="entry name" value="SMAD/FHA domain"/>
    <property type="match status" value="1"/>
</dbReference>
<dbReference type="GO" id="GO:0000122">
    <property type="term" value="P:negative regulation of transcription by RNA polymerase II"/>
    <property type="evidence" value="ECO:0007669"/>
    <property type="project" value="TreeGrafter"/>
</dbReference>
<evidence type="ECO:0000256" key="12">
    <source>
        <dbReference type="ARBA" id="ARBA00023242"/>
    </source>
</evidence>
<dbReference type="InterPro" id="IPR019786">
    <property type="entry name" value="Zinc_finger_PHD-type_CS"/>
</dbReference>
<evidence type="ECO:0000256" key="14">
    <source>
        <dbReference type="ARBA" id="ARBA00068755"/>
    </source>
</evidence>
<dbReference type="AlphaFoldDB" id="A0AAV4DGD8"/>
<keyword evidence="4" id="KW-0597">Phosphoprotein</keyword>
<dbReference type="PROSITE" id="PS01359">
    <property type="entry name" value="ZF_PHD_1"/>
    <property type="match status" value="1"/>
</dbReference>
<dbReference type="CDD" id="cd22703">
    <property type="entry name" value="FHA_PHF12"/>
    <property type="match status" value="1"/>
</dbReference>
<keyword evidence="11" id="KW-0804">Transcription</keyword>
<feature type="compositionally biased region" description="Polar residues" evidence="17">
    <location>
        <begin position="450"/>
        <end position="469"/>
    </location>
</feature>
<evidence type="ECO:0000256" key="16">
    <source>
        <dbReference type="PROSITE-ProRule" id="PRU00146"/>
    </source>
</evidence>
<protein>
    <recommendedName>
        <fullName evidence="14">PHD finger protein 12</fullName>
    </recommendedName>
    <alternativeName>
        <fullName evidence="15">PHD factor 1</fullName>
    </alternativeName>
</protein>
<dbReference type="CDD" id="cd15533">
    <property type="entry name" value="PHD1_PHF12"/>
    <property type="match status" value="1"/>
</dbReference>
<feature type="compositionally biased region" description="Low complexity" evidence="17">
    <location>
        <begin position="120"/>
        <end position="129"/>
    </location>
</feature>
<dbReference type="FunFam" id="3.30.40.10:FF:000154">
    <property type="entry name" value="PHD finger protein 12"/>
    <property type="match status" value="1"/>
</dbReference>
<feature type="region of interest" description="Disordered" evidence="17">
    <location>
        <begin position="112"/>
        <end position="147"/>
    </location>
</feature>
<evidence type="ECO:0000256" key="2">
    <source>
        <dbReference type="ARBA" id="ARBA00022491"/>
    </source>
</evidence>
<keyword evidence="5" id="KW-0479">Metal-binding</keyword>
<dbReference type="PANTHER" id="PTHR46309">
    <property type="entry name" value="PHD FINGER PROTEIN 12"/>
    <property type="match status" value="1"/>
</dbReference>
<dbReference type="SMART" id="SM00249">
    <property type="entry name" value="PHD"/>
    <property type="match status" value="2"/>
</dbReference>
<feature type="region of interest" description="Disordered" evidence="17">
    <location>
        <begin position="410"/>
        <end position="504"/>
    </location>
</feature>
<gene>
    <name evidence="20" type="ORF">PoB_006973100</name>
</gene>
<evidence type="ECO:0000256" key="13">
    <source>
        <dbReference type="ARBA" id="ARBA00065785"/>
    </source>
</evidence>
<evidence type="ECO:0000259" key="19">
    <source>
        <dbReference type="PROSITE" id="PS50016"/>
    </source>
</evidence>
<evidence type="ECO:0000256" key="6">
    <source>
        <dbReference type="ARBA" id="ARBA00022737"/>
    </source>
</evidence>
<dbReference type="PROSITE" id="PS50006">
    <property type="entry name" value="FHA_DOMAIN"/>
    <property type="match status" value="1"/>
</dbReference>
<keyword evidence="6" id="KW-0677">Repeat</keyword>
<dbReference type="GO" id="GO:0003714">
    <property type="term" value="F:transcription corepressor activity"/>
    <property type="evidence" value="ECO:0007669"/>
    <property type="project" value="InterPro"/>
</dbReference>
<feature type="domain" description="FHA" evidence="18">
    <location>
        <begin position="838"/>
        <end position="892"/>
    </location>
</feature>
<feature type="domain" description="PHD-type" evidence="19">
    <location>
        <begin position="53"/>
        <end position="102"/>
    </location>
</feature>
<evidence type="ECO:0000256" key="7">
    <source>
        <dbReference type="ARBA" id="ARBA00022771"/>
    </source>
</evidence>
<dbReference type="InterPro" id="IPR013083">
    <property type="entry name" value="Znf_RING/FYVE/PHD"/>
</dbReference>
<dbReference type="InterPro" id="IPR001965">
    <property type="entry name" value="Znf_PHD"/>
</dbReference>
<keyword evidence="7 16" id="KW-0863">Zinc-finger</keyword>
<dbReference type="Pfam" id="PF16737">
    <property type="entry name" value="PHF12_MRG_bd"/>
    <property type="match status" value="1"/>
</dbReference>
<feature type="region of interest" description="Disordered" evidence="17">
    <location>
        <begin position="333"/>
        <end position="353"/>
    </location>
</feature>
<dbReference type="InterPro" id="IPR031966">
    <property type="entry name" value="PHF12_MRG-bd"/>
</dbReference>
<keyword evidence="9" id="KW-0832">Ubl conjugation</keyword>
<reference evidence="20 21" key="1">
    <citation type="journal article" date="2021" name="Elife">
        <title>Chloroplast acquisition without the gene transfer in kleptoplastic sea slugs, Plakobranchus ocellatus.</title>
        <authorList>
            <person name="Maeda T."/>
            <person name="Takahashi S."/>
            <person name="Yoshida T."/>
            <person name="Shimamura S."/>
            <person name="Takaki Y."/>
            <person name="Nagai Y."/>
            <person name="Toyoda A."/>
            <person name="Suzuki Y."/>
            <person name="Arimoto A."/>
            <person name="Ishii H."/>
            <person name="Satoh N."/>
            <person name="Nishiyama T."/>
            <person name="Hasebe M."/>
            <person name="Maruyama T."/>
            <person name="Minagawa J."/>
            <person name="Obokata J."/>
            <person name="Shigenobu S."/>
        </authorList>
    </citation>
    <scope>NUCLEOTIDE SEQUENCE [LARGE SCALE GENOMIC DNA]</scope>
</reference>
<dbReference type="Pfam" id="PF00628">
    <property type="entry name" value="PHD"/>
    <property type="match status" value="2"/>
</dbReference>
<dbReference type="GO" id="GO:0070822">
    <property type="term" value="C:Sin3-type complex"/>
    <property type="evidence" value="ECO:0007669"/>
    <property type="project" value="TreeGrafter"/>
</dbReference>
<comment type="caution">
    <text evidence="20">The sequence shown here is derived from an EMBL/GenBank/DDBJ whole genome shotgun (WGS) entry which is preliminary data.</text>
</comment>
<dbReference type="InterPro" id="IPR019787">
    <property type="entry name" value="Znf_PHD-finger"/>
</dbReference>
<dbReference type="InterPro" id="IPR042163">
    <property type="entry name" value="PHF12"/>
</dbReference>
<dbReference type="CDD" id="cd15534">
    <property type="entry name" value="PHD2_PHF12_Rco1"/>
    <property type="match status" value="1"/>
</dbReference>
<feature type="compositionally biased region" description="Low complexity" evidence="17">
    <location>
        <begin position="483"/>
        <end position="497"/>
    </location>
</feature>
<accession>A0AAV4DGD8</accession>
<feature type="region of interest" description="Disordered" evidence="17">
    <location>
        <begin position="920"/>
        <end position="951"/>
    </location>
</feature>
<evidence type="ECO:0000313" key="21">
    <source>
        <dbReference type="Proteomes" id="UP000735302"/>
    </source>
</evidence>
<evidence type="ECO:0000256" key="10">
    <source>
        <dbReference type="ARBA" id="ARBA00023015"/>
    </source>
</evidence>
<evidence type="ECO:0000256" key="3">
    <source>
        <dbReference type="ARBA" id="ARBA00022499"/>
    </source>
</evidence>
<keyword evidence="8" id="KW-0862">Zinc</keyword>
<dbReference type="GO" id="GO:0008270">
    <property type="term" value="F:zinc ion binding"/>
    <property type="evidence" value="ECO:0007669"/>
    <property type="project" value="UniProtKB-KW"/>
</dbReference>
<evidence type="ECO:0000259" key="18">
    <source>
        <dbReference type="PROSITE" id="PS50006"/>
    </source>
</evidence>
<evidence type="ECO:0000256" key="11">
    <source>
        <dbReference type="ARBA" id="ARBA00023163"/>
    </source>
</evidence>
<evidence type="ECO:0000256" key="5">
    <source>
        <dbReference type="ARBA" id="ARBA00022723"/>
    </source>
</evidence>
<evidence type="ECO:0000256" key="15">
    <source>
        <dbReference type="ARBA" id="ARBA00076589"/>
    </source>
</evidence>